<evidence type="ECO:0000313" key="3">
    <source>
        <dbReference type="EMBL" id="KAA1420759.1"/>
    </source>
</evidence>
<reference evidence="3 4" key="1">
    <citation type="submission" date="2019-09" db="EMBL/GenBank/DDBJ databases">
        <title>Mumia zhuanghuii sp. nov. isolated from the intestinal contents of plateau pika (Ochotona curzoniae) in the Qinghai-Tibet plateau of China.</title>
        <authorList>
            <person name="Tian Z."/>
        </authorList>
    </citation>
    <scope>NUCLEOTIDE SEQUENCE [LARGE SCALE GENOMIC DNA]</scope>
    <source>
        <strain evidence="4">350</strain>
    </source>
</reference>
<dbReference type="Proteomes" id="UP000307768">
    <property type="component" value="Unassembled WGS sequence"/>
</dbReference>
<dbReference type="AlphaFoldDB" id="A0A5Q6RRT3"/>
<dbReference type="OrthoDB" id="5244965at2"/>
<dbReference type="EMBL" id="VDFQ02000005">
    <property type="protein sequence ID" value="KAA1420759.1"/>
    <property type="molecule type" value="Genomic_DNA"/>
</dbReference>
<comment type="caution">
    <text evidence="3">The sequence shown here is derived from an EMBL/GenBank/DDBJ whole genome shotgun (WGS) entry which is preliminary data.</text>
</comment>
<evidence type="ECO:0000259" key="2">
    <source>
        <dbReference type="Pfam" id="PF04296"/>
    </source>
</evidence>
<dbReference type="InterPro" id="IPR035931">
    <property type="entry name" value="YlxR-like_sf"/>
</dbReference>
<dbReference type="PANTHER" id="PTHR34215">
    <property type="entry name" value="BLL0784 PROTEIN"/>
    <property type="match status" value="1"/>
</dbReference>
<dbReference type="PANTHER" id="PTHR34215:SF1">
    <property type="entry name" value="YLXR DOMAIN-CONTAINING PROTEIN"/>
    <property type="match status" value="1"/>
</dbReference>
<protein>
    <submittedName>
        <fullName evidence="3">YlxR family protein</fullName>
    </submittedName>
</protein>
<feature type="region of interest" description="Disordered" evidence="1">
    <location>
        <begin position="78"/>
        <end position="99"/>
    </location>
</feature>
<name>A0A5Q6RRT3_9ACTN</name>
<gene>
    <name evidence="3" type="ORF">FE697_016645</name>
</gene>
<dbReference type="Gene3D" id="3.30.1230.10">
    <property type="entry name" value="YlxR-like"/>
    <property type="match status" value="1"/>
</dbReference>
<feature type="domain" description="YlxR" evidence="2">
    <location>
        <begin position="5"/>
        <end position="76"/>
    </location>
</feature>
<accession>A0A5Q6RRT3</accession>
<proteinExistence type="predicted"/>
<sequence length="99" mass="10547">MRPVRTCIGCRARVDKSDLVRVVAIHGEAITVVTPDLLGSAPGRGAHLHLDLACLERAKQRKAFARALRVEGPLDTEQVDALVRESTSKTQPAPPTGGA</sequence>
<evidence type="ECO:0000313" key="4">
    <source>
        <dbReference type="Proteomes" id="UP000307768"/>
    </source>
</evidence>
<dbReference type="RefSeq" id="WP_149770928.1">
    <property type="nucleotide sequence ID" value="NZ_VDFQ02000005.1"/>
</dbReference>
<evidence type="ECO:0000256" key="1">
    <source>
        <dbReference type="SAM" id="MobiDB-lite"/>
    </source>
</evidence>
<dbReference type="SUPFAM" id="SSF64376">
    <property type="entry name" value="YlxR-like"/>
    <property type="match status" value="1"/>
</dbReference>
<dbReference type="InterPro" id="IPR007393">
    <property type="entry name" value="YlxR_dom"/>
</dbReference>
<dbReference type="InterPro" id="IPR037465">
    <property type="entry name" value="YlxR"/>
</dbReference>
<dbReference type="Pfam" id="PF04296">
    <property type="entry name" value="YlxR"/>
    <property type="match status" value="1"/>
</dbReference>
<organism evidence="3 4">
    <name type="scientific">Mumia zhuanghuii</name>
    <dbReference type="NCBI Taxonomy" id="2585211"/>
    <lineage>
        <taxon>Bacteria</taxon>
        <taxon>Bacillati</taxon>
        <taxon>Actinomycetota</taxon>
        <taxon>Actinomycetes</taxon>
        <taxon>Propionibacteriales</taxon>
        <taxon>Nocardioidaceae</taxon>
        <taxon>Mumia</taxon>
    </lineage>
</organism>